<gene>
    <name evidence="11" type="primary">modB</name>
    <name evidence="11" type="ORF">KQI88_10100</name>
</gene>
<keyword evidence="7 8" id="KW-0472">Membrane</keyword>
<proteinExistence type="inferred from homology"/>
<feature type="transmembrane region" description="Helical" evidence="8">
    <location>
        <begin position="77"/>
        <end position="102"/>
    </location>
</feature>
<dbReference type="EMBL" id="JAHLQK010000003">
    <property type="protein sequence ID" value="MBU5676771.1"/>
    <property type="molecule type" value="Genomic_DNA"/>
</dbReference>
<dbReference type="NCBIfam" id="TIGR02141">
    <property type="entry name" value="modB_ABC"/>
    <property type="match status" value="1"/>
</dbReference>
<comment type="caution">
    <text evidence="11">The sequence shown here is derived from an EMBL/GenBank/DDBJ whole genome shotgun (WGS) entry which is preliminary data.</text>
</comment>
<accession>A0ABS6G5X2</accession>
<evidence type="ECO:0000256" key="3">
    <source>
        <dbReference type="ARBA" id="ARBA00022448"/>
    </source>
</evidence>
<evidence type="ECO:0000256" key="2">
    <source>
        <dbReference type="ARBA" id="ARBA00007069"/>
    </source>
</evidence>
<dbReference type="InterPro" id="IPR011867">
    <property type="entry name" value="ModB_ABC"/>
</dbReference>
<evidence type="ECO:0000256" key="7">
    <source>
        <dbReference type="ARBA" id="ARBA00023136"/>
    </source>
</evidence>
<feature type="transmembrane region" description="Helical" evidence="8">
    <location>
        <begin position="194"/>
        <end position="213"/>
    </location>
</feature>
<dbReference type="NCBIfam" id="NF038017">
    <property type="entry name" value="ABC_perm1"/>
    <property type="match status" value="1"/>
</dbReference>
<dbReference type="PROSITE" id="PS50928">
    <property type="entry name" value="ABC_TM1"/>
    <property type="match status" value="1"/>
</dbReference>
<keyword evidence="6 8" id="KW-1133">Transmembrane helix</keyword>
<evidence type="ECO:0000256" key="6">
    <source>
        <dbReference type="ARBA" id="ARBA00022989"/>
    </source>
</evidence>
<evidence type="ECO:0000256" key="5">
    <source>
        <dbReference type="ARBA" id="ARBA00022692"/>
    </source>
</evidence>
<feature type="transmembrane region" description="Helical" evidence="8">
    <location>
        <begin position="40"/>
        <end position="65"/>
    </location>
</feature>
<dbReference type="Proteomes" id="UP000779508">
    <property type="component" value="Unassembled WGS sequence"/>
</dbReference>
<evidence type="ECO:0000256" key="4">
    <source>
        <dbReference type="ARBA" id="ARBA00022475"/>
    </source>
</evidence>
<keyword evidence="4 9" id="KW-1003">Cell membrane</keyword>
<dbReference type="RefSeq" id="WP_216416916.1">
    <property type="nucleotide sequence ID" value="NZ_JAHLQK010000003.1"/>
</dbReference>
<sequence>MLNPVLLSLKVASIATVFAMLIGIPLAYSLTNKDFKGKTLLETLLTLPLVLPPTVIGYGLLILFGRNSLLGRMLKDLFGIQVVFTVTGSIIAATVVALPLMIQSVKSAFGNLDPIYEKSAATLGSNKFKVFFTIILPLSWTGIVSGLVMSFARALGEFGATLMIAGNIPGKTQTIPIAIYSAVETGNKEMANRLVIIMTLFSFLVIWLLNQWLKRKHYIKMMREEKC</sequence>
<feature type="domain" description="ABC transmembrane type-1" evidence="10">
    <location>
        <begin position="5"/>
        <end position="209"/>
    </location>
</feature>
<keyword evidence="9" id="KW-0500">Molybdenum</keyword>
<evidence type="ECO:0000313" key="12">
    <source>
        <dbReference type="Proteomes" id="UP000779508"/>
    </source>
</evidence>
<evidence type="ECO:0000313" key="11">
    <source>
        <dbReference type="EMBL" id="MBU5676771.1"/>
    </source>
</evidence>
<feature type="transmembrane region" description="Helical" evidence="8">
    <location>
        <begin position="6"/>
        <end position="28"/>
    </location>
</feature>
<dbReference type="CDD" id="cd06261">
    <property type="entry name" value="TM_PBP2"/>
    <property type="match status" value="1"/>
</dbReference>
<name>A0ABS6G5X2_9FIRM</name>
<comment type="similarity">
    <text evidence="2 9">Belongs to the binding-protein-dependent transport system permease family. CysTW subfamily.</text>
</comment>
<keyword evidence="12" id="KW-1185">Reference proteome</keyword>
<keyword evidence="3 8" id="KW-0813">Transport</keyword>
<dbReference type="PANTHER" id="PTHR30183">
    <property type="entry name" value="MOLYBDENUM TRANSPORT SYSTEM PERMEASE PROTEIN MODB"/>
    <property type="match status" value="1"/>
</dbReference>
<dbReference type="InterPro" id="IPR049783">
    <property type="entry name" value="ABC_perm_TupB-like"/>
</dbReference>
<evidence type="ECO:0000256" key="8">
    <source>
        <dbReference type="RuleBase" id="RU363032"/>
    </source>
</evidence>
<comment type="function">
    <text evidence="9">Part of the binding-protein-dependent transport system for molybdenum; probably responsible for the translocation of the substrate across the membrane.</text>
</comment>
<organism evidence="11 12">
    <name type="scientific">Alkaliphilus flagellatus</name>
    <dbReference type="NCBI Taxonomy" id="2841507"/>
    <lineage>
        <taxon>Bacteria</taxon>
        <taxon>Bacillati</taxon>
        <taxon>Bacillota</taxon>
        <taxon>Clostridia</taxon>
        <taxon>Peptostreptococcales</taxon>
        <taxon>Natronincolaceae</taxon>
        <taxon>Alkaliphilus</taxon>
    </lineage>
</organism>
<protein>
    <recommendedName>
        <fullName evidence="9">Molybdenum transport system permease</fullName>
    </recommendedName>
</protein>
<dbReference type="PANTHER" id="PTHR30183:SF3">
    <property type="entry name" value="MOLYBDENUM TRANSPORT SYSTEM PERMEASE PROTEIN MODB"/>
    <property type="match status" value="1"/>
</dbReference>
<comment type="subcellular location">
    <subcellularLocation>
        <location evidence="1 8">Cell membrane</location>
        <topology evidence="1 8">Multi-pass membrane protein</topology>
    </subcellularLocation>
</comment>
<evidence type="ECO:0000256" key="1">
    <source>
        <dbReference type="ARBA" id="ARBA00004651"/>
    </source>
</evidence>
<reference evidence="11 12" key="1">
    <citation type="submission" date="2021-06" db="EMBL/GenBank/DDBJ databases">
        <authorList>
            <person name="Sun Q."/>
            <person name="Li D."/>
        </authorList>
    </citation>
    <scope>NUCLEOTIDE SEQUENCE [LARGE SCALE GENOMIC DNA]</scope>
    <source>
        <strain evidence="11 12">MSJ-5</strain>
    </source>
</reference>
<keyword evidence="5 8" id="KW-0812">Transmembrane</keyword>
<evidence type="ECO:0000259" key="10">
    <source>
        <dbReference type="PROSITE" id="PS50928"/>
    </source>
</evidence>
<dbReference type="Pfam" id="PF00528">
    <property type="entry name" value="BPD_transp_1"/>
    <property type="match status" value="1"/>
</dbReference>
<evidence type="ECO:0000256" key="9">
    <source>
        <dbReference type="RuleBase" id="RU365097"/>
    </source>
</evidence>
<dbReference type="InterPro" id="IPR000515">
    <property type="entry name" value="MetI-like"/>
</dbReference>
<feature type="transmembrane region" description="Helical" evidence="8">
    <location>
        <begin position="130"/>
        <end position="152"/>
    </location>
</feature>